<evidence type="ECO:0000313" key="3">
    <source>
        <dbReference type="Proteomes" id="UP000199205"/>
    </source>
</evidence>
<dbReference type="Pfam" id="PF01381">
    <property type="entry name" value="HTH_3"/>
    <property type="match status" value="1"/>
</dbReference>
<dbReference type="PROSITE" id="PS50943">
    <property type="entry name" value="HTH_CROC1"/>
    <property type="match status" value="1"/>
</dbReference>
<name>A0A1C3XHF1_9HYPH</name>
<dbReference type="SMART" id="SM00530">
    <property type="entry name" value="HTH_XRE"/>
    <property type="match status" value="1"/>
</dbReference>
<dbReference type="CDD" id="cd00093">
    <property type="entry name" value="HTH_XRE"/>
    <property type="match status" value="1"/>
</dbReference>
<accession>A0A1C3XHF1</accession>
<organism evidence="2 3">
    <name type="scientific">Rhizobium lusitanum</name>
    <dbReference type="NCBI Taxonomy" id="293958"/>
    <lineage>
        <taxon>Bacteria</taxon>
        <taxon>Pseudomonadati</taxon>
        <taxon>Pseudomonadota</taxon>
        <taxon>Alphaproteobacteria</taxon>
        <taxon>Hyphomicrobiales</taxon>
        <taxon>Rhizobiaceae</taxon>
        <taxon>Rhizobium/Agrobacterium group</taxon>
        <taxon>Rhizobium</taxon>
    </lineage>
</organism>
<gene>
    <name evidence="2" type="ORF">GA0061101_14219</name>
</gene>
<dbReference type="Gene3D" id="1.10.260.40">
    <property type="entry name" value="lambda repressor-like DNA-binding domains"/>
    <property type="match status" value="1"/>
</dbReference>
<protein>
    <submittedName>
        <fullName evidence="2">Transcriptional regulator, contains XRE-family HTH domain</fullName>
    </submittedName>
</protein>
<dbReference type="Proteomes" id="UP000199205">
    <property type="component" value="Unassembled WGS sequence"/>
</dbReference>
<sequence length="303" mass="34040">MLETMENERVANDSIRVSDIGARLHAYRIGRGMSPEELAERLGISRAALYRAEKGEIFKIETLTRITNVLGVSLQSLLGIGMEYVDTAVAFFERMRQLEEESEQIIGFFGPISYLLTSPVYDDMLSEVFQDSSENTAAAAAIKQLLVVLKQRKDAYLRRRPLLVNLIASSDLERFLLHGLVGRPDLPDDIQEKRRVMAKREALHIVDLLKTQPIGVQMCIVPQSPPATSFQIFRQTSRSVLAISPFRLGEQPNIRVGVGLITSSPEAITLHEDIAKQLWERSLKGSDAARFLEQLIEKYGVCQ</sequence>
<feature type="domain" description="HTH cro/C1-type" evidence="1">
    <location>
        <begin position="24"/>
        <end position="77"/>
    </location>
</feature>
<dbReference type="InterPro" id="IPR010982">
    <property type="entry name" value="Lambda_DNA-bd_dom_sf"/>
</dbReference>
<dbReference type="RefSeq" id="WP_245297648.1">
    <property type="nucleotide sequence ID" value="NZ_FMAF01000042.1"/>
</dbReference>
<reference evidence="2 3" key="1">
    <citation type="submission" date="2016-08" db="EMBL/GenBank/DDBJ databases">
        <authorList>
            <person name="Seilhamer J.J."/>
        </authorList>
    </citation>
    <scope>NUCLEOTIDE SEQUENCE [LARGE SCALE GENOMIC DNA]</scope>
    <source>
        <strain evidence="2 3">P1-7</strain>
    </source>
</reference>
<evidence type="ECO:0000259" key="1">
    <source>
        <dbReference type="PROSITE" id="PS50943"/>
    </source>
</evidence>
<proteinExistence type="predicted"/>
<dbReference type="SUPFAM" id="SSF47413">
    <property type="entry name" value="lambda repressor-like DNA-binding domains"/>
    <property type="match status" value="1"/>
</dbReference>
<dbReference type="GO" id="GO:0003677">
    <property type="term" value="F:DNA binding"/>
    <property type="evidence" value="ECO:0007669"/>
    <property type="project" value="InterPro"/>
</dbReference>
<evidence type="ECO:0000313" key="2">
    <source>
        <dbReference type="EMBL" id="SCB51707.1"/>
    </source>
</evidence>
<dbReference type="AlphaFoldDB" id="A0A1C3XHF1"/>
<dbReference type="InterPro" id="IPR001387">
    <property type="entry name" value="Cro/C1-type_HTH"/>
</dbReference>
<dbReference type="EMBL" id="FMAF01000042">
    <property type="protein sequence ID" value="SCB51707.1"/>
    <property type="molecule type" value="Genomic_DNA"/>
</dbReference>